<organism evidence="1 2">
    <name type="scientific">Petralouisia muris</name>
    <dbReference type="NCBI Taxonomy" id="3032872"/>
    <lineage>
        <taxon>Bacteria</taxon>
        <taxon>Bacillati</taxon>
        <taxon>Bacillota</taxon>
        <taxon>Clostridia</taxon>
        <taxon>Lachnospirales</taxon>
        <taxon>Lachnospiraceae</taxon>
        <taxon>Petralouisia</taxon>
    </lineage>
</organism>
<comment type="caution">
    <text evidence="1">The sequence shown here is derived from an EMBL/GenBank/DDBJ whole genome shotgun (WGS) entry which is preliminary data.</text>
</comment>
<name>A0AC61RQC3_9FIRM</name>
<dbReference type="EMBL" id="SRYA01000061">
    <property type="protein sequence ID" value="TGY91328.1"/>
    <property type="molecule type" value="Genomic_DNA"/>
</dbReference>
<sequence>MLKIGEFSVLSQISIHMLRHYDEIGLLIPEHVDDFTGYRYYSECQLPIANKIQALKSMGLGLALIKEILAKYTGNDQLKDYLELHAVEQREKIANLQKQLNLIETTIANLGHVSDIPLYSVALKKFPAHNVISIRGRIATPGNEAVLWEKLAKERKSQKIQFANPLLNIAVFHDEGFKEYDLDVEIQQAVVGTYHDTEAMKFKKIEETTAATLTFKGQYGLLPEANEEIIRWITDNHYRLDGKRFNIYHVSPETEQSVEDMVTEVCFPVKPL</sequence>
<gene>
    <name evidence="1" type="ORF">E5329_21585</name>
</gene>
<reference evidence="1" key="1">
    <citation type="submission" date="2019-04" db="EMBL/GenBank/DDBJ databases">
        <title>Microbes associate with the intestines of laboratory mice.</title>
        <authorList>
            <person name="Navarre W."/>
            <person name="Wong E."/>
            <person name="Huang K."/>
            <person name="Tropini C."/>
            <person name="Ng K."/>
            <person name="Yu B."/>
        </authorList>
    </citation>
    <scope>NUCLEOTIDE SEQUENCE</scope>
    <source>
        <strain evidence="1">NM01_1-7b</strain>
    </source>
</reference>
<keyword evidence="2" id="KW-1185">Reference proteome</keyword>
<protein>
    <submittedName>
        <fullName evidence="1">MerR family transcriptional regulator</fullName>
    </submittedName>
</protein>
<accession>A0AC61RQC3</accession>
<dbReference type="Proteomes" id="UP000304953">
    <property type="component" value="Unassembled WGS sequence"/>
</dbReference>
<evidence type="ECO:0000313" key="2">
    <source>
        <dbReference type="Proteomes" id="UP000304953"/>
    </source>
</evidence>
<evidence type="ECO:0000313" key="1">
    <source>
        <dbReference type="EMBL" id="TGY91328.1"/>
    </source>
</evidence>
<proteinExistence type="predicted"/>